<dbReference type="OrthoDB" id="2593732at2759"/>
<dbReference type="Pfam" id="PF11951">
    <property type="entry name" value="Fungal_trans_2"/>
    <property type="match status" value="1"/>
</dbReference>
<dbReference type="InterPro" id="IPR052360">
    <property type="entry name" value="Transcr_Regulatory_Proteins"/>
</dbReference>
<dbReference type="RefSeq" id="XP_013952367.1">
    <property type="nucleotide sequence ID" value="XM_014096892.1"/>
</dbReference>
<evidence type="ECO:0000256" key="3">
    <source>
        <dbReference type="ARBA" id="ARBA00023015"/>
    </source>
</evidence>
<gene>
    <name evidence="7" type="ORF">TRIVIDRAFT_205086</name>
</gene>
<protein>
    <recommendedName>
        <fullName evidence="9">Transcription factor domain-containing protein</fullName>
    </recommendedName>
</protein>
<accession>G9N5X9</accession>
<dbReference type="GeneID" id="25790323"/>
<dbReference type="OMA" id="KALWHYG"/>
<name>G9N5X9_HYPVG</name>
<evidence type="ECO:0000256" key="5">
    <source>
        <dbReference type="ARBA" id="ARBA00023163"/>
    </source>
</evidence>
<keyword evidence="3" id="KW-0805">Transcription regulation</keyword>
<organism evidence="7 8">
    <name type="scientific">Hypocrea virens (strain Gv29-8 / FGSC 10586)</name>
    <name type="common">Gliocladium virens</name>
    <name type="synonym">Trichoderma virens</name>
    <dbReference type="NCBI Taxonomy" id="413071"/>
    <lineage>
        <taxon>Eukaryota</taxon>
        <taxon>Fungi</taxon>
        <taxon>Dikarya</taxon>
        <taxon>Ascomycota</taxon>
        <taxon>Pezizomycotina</taxon>
        <taxon>Sordariomycetes</taxon>
        <taxon>Hypocreomycetidae</taxon>
        <taxon>Hypocreales</taxon>
        <taxon>Hypocreaceae</taxon>
        <taxon>Trichoderma</taxon>
    </lineage>
</organism>
<evidence type="ECO:0000256" key="1">
    <source>
        <dbReference type="ARBA" id="ARBA00022723"/>
    </source>
</evidence>
<dbReference type="eggNOG" id="ENOG502RI0K">
    <property type="taxonomic scope" value="Eukaryota"/>
</dbReference>
<dbReference type="GO" id="GO:0003677">
    <property type="term" value="F:DNA binding"/>
    <property type="evidence" value="ECO:0007669"/>
    <property type="project" value="UniProtKB-KW"/>
</dbReference>
<keyword evidence="2" id="KW-0862">Zinc</keyword>
<sequence>MNANDLNRPSHPGLGIIFSDASRPERDEDQHTNLSQPKLYPCLPDSTVFDARFWQEHVPMLVQSNVAVQSANLAVLILMFAQSAVGVGSNHYGKALWHYGRALRLVRETSTSREGLRPAILCSMFFVIFEIMNGDTRAAESHLWNGEKMLLELQRLESRPGGIEVDGEGSLRRELPYALQFLMLQSDAPNLNFEKAGYLEAFIRMATSPDRIPNMVPRAYPDQMTERVEGLL</sequence>
<dbReference type="AlphaFoldDB" id="G9N5X9"/>
<reference evidence="7 8" key="1">
    <citation type="journal article" date="2011" name="Genome Biol.">
        <title>Comparative genome sequence analysis underscores mycoparasitism as the ancestral life style of Trichoderma.</title>
        <authorList>
            <person name="Kubicek C.P."/>
            <person name="Herrera-Estrella A."/>
            <person name="Seidl-Seiboth V."/>
            <person name="Martinez D.A."/>
            <person name="Druzhinina I.S."/>
            <person name="Thon M."/>
            <person name="Zeilinger S."/>
            <person name="Casas-Flores S."/>
            <person name="Horwitz B.A."/>
            <person name="Mukherjee P.K."/>
            <person name="Mukherjee M."/>
            <person name="Kredics L."/>
            <person name="Alcaraz L.D."/>
            <person name="Aerts A."/>
            <person name="Antal Z."/>
            <person name="Atanasova L."/>
            <person name="Cervantes-Badillo M.G."/>
            <person name="Challacombe J."/>
            <person name="Chertkov O."/>
            <person name="McCluskey K."/>
            <person name="Coulpier F."/>
            <person name="Deshpande N."/>
            <person name="von Doehren H."/>
            <person name="Ebbole D.J."/>
            <person name="Esquivel-Naranjo E.U."/>
            <person name="Fekete E."/>
            <person name="Flipphi M."/>
            <person name="Glaser F."/>
            <person name="Gomez-Rodriguez E.Y."/>
            <person name="Gruber S."/>
            <person name="Han C."/>
            <person name="Henrissat B."/>
            <person name="Hermosa R."/>
            <person name="Hernandez-Onate M."/>
            <person name="Karaffa L."/>
            <person name="Kosti I."/>
            <person name="Le Crom S."/>
            <person name="Lindquist E."/>
            <person name="Lucas S."/>
            <person name="Luebeck M."/>
            <person name="Luebeck P.S."/>
            <person name="Margeot A."/>
            <person name="Metz B."/>
            <person name="Misra M."/>
            <person name="Nevalainen H."/>
            <person name="Omann M."/>
            <person name="Packer N."/>
            <person name="Perrone G."/>
            <person name="Uresti-Rivera E.E."/>
            <person name="Salamov A."/>
            <person name="Schmoll M."/>
            <person name="Seiboth B."/>
            <person name="Shapiro H."/>
            <person name="Sukno S."/>
            <person name="Tamayo-Ramos J.A."/>
            <person name="Tisch D."/>
            <person name="Wiest A."/>
            <person name="Wilkinson H.H."/>
            <person name="Zhang M."/>
            <person name="Coutinho P.M."/>
            <person name="Kenerley C.M."/>
            <person name="Monte E."/>
            <person name="Baker S.E."/>
            <person name="Grigoriev I.V."/>
        </authorList>
    </citation>
    <scope>NUCLEOTIDE SEQUENCE [LARGE SCALE GENOMIC DNA]</scope>
    <source>
        <strain evidence="8">Gv29-8 / FGSC 10586</strain>
    </source>
</reference>
<evidence type="ECO:0000256" key="2">
    <source>
        <dbReference type="ARBA" id="ARBA00022833"/>
    </source>
</evidence>
<keyword evidence="5" id="KW-0804">Transcription</keyword>
<dbReference type="InParanoid" id="G9N5X9"/>
<keyword evidence="4" id="KW-0238">DNA-binding</keyword>
<dbReference type="EMBL" id="ABDF02000087">
    <property type="protein sequence ID" value="EHK18170.1"/>
    <property type="molecule type" value="Genomic_DNA"/>
</dbReference>
<dbReference type="HOGENOM" id="CLU_1107265_0_0_1"/>
<keyword evidence="8" id="KW-1185">Reference proteome</keyword>
<evidence type="ECO:0000313" key="7">
    <source>
        <dbReference type="EMBL" id="EHK18170.1"/>
    </source>
</evidence>
<keyword evidence="6" id="KW-0539">Nucleus</keyword>
<comment type="caution">
    <text evidence="7">The sequence shown here is derived from an EMBL/GenBank/DDBJ whole genome shotgun (WGS) entry which is preliminary data.</text>
</comment>
<evidence type="ECO:0000256" key="6">
    <source>
        <dbReference type="ARBA" id="ARBA00023242"/>
    </source>
</evidence>
<dbReference type="PANTHER" id="PTHR36206:SF12">
    <property type="entry name" value="ASPERCRYPTIN BIOSYNTHESIS CLUSTER-SPECIFIC TRANSCRIPTION REGULATOR ATNN-RELATED"/>
    <property type="match status" value="1"/>
</dbReference>
<dbReference type="STRING" id="413071.G9N5X9"/>
<proteinExistence type="predicted"/>
<dbReference type="GO" id="GO:0046872">
    <property type="term" value="F:metal ion binding"/>
    <property type="evidence" value="ECO:0007669"/>
    <property type="project" value="UniProtKB-KW"/>
</dbReference>
<dbReference type="InterPro" id="IPR021858">
    <property type="entry name" value="Fun_TF"/>
</dbReference>
<dbReference type="Proteomes" id="UP000007115">
    <property type="component" value="Unassembled WGS sequence"/>
</dbReference>
<dbReference type="PANTHER" id="PTHR36206">
    <property type="entry name" value="ASPERCRYPTIN BIOSYNTHESIS CLUSTER-SPECIFIC TRANSCRIPTION REGULATOR ATNN-RELATED"/>
    <property type="match status" value="1"/>
</dbReference>
<keyword evidence="1" id="KW-0479">Metal-binding</keyword>
<evidence type="ECO:0000313" key="8">
    <source>
        <dbReference type="Proteomes" id="UP000007115"/>
    </source>
</evidence>
<dbReference type="VEuPathDB" id="FungiDB:TRIVIDRAFT_205086"/>
<evidence type="ECO:0008006" key="9">
    <source>
        <dbReference type="Google" id="ProtNLM"/>
    </source>
</evidence>
<evidence type="ECO:0000256" key="4">
    <source>
        <dbReference type="ARBA" id="ARBA00023125"/>
    </source>
</evidence>